<keyword evidence="4" id="KW-1185">Reference proteome</keyword>
<feature type="compositionally biased region" description="Polar residues" evidence="1">
    <location>
        <begin position="1144"/>
        <end position="1156"/>
    </location>
</feature>
<feature type="compositionally biased region" description="Polar residues" evidence="1">
    <location>
        <begin position="960"/>
        <end position="979"/>
    </location>
</feature>
<dbReference type="PROSITE" id="PS01159">
    <property type="entry name" value="WW_DOMAIN_1"/>
    <property type="match status" value="1"/>
</dbReference>
<feature type="domain" description="WW" evidence="2">
    <location>
        <begin position="2"/>
        <end position="34"/>
    </location>
</feature>
<dbReference type="EMBL" id="JAGPXD010000002">
    <property type="protein sequence ID" value="KAH7368738.1"/>
    <property type="molecule type" value="Genomic_DNA"/>
</dbReference>
<reference evidence="3" key="1">
    <citation type="journal article" date="2021" name="Nat. Commun.">
        <title>Genetic determinants of endophytism in the Arabidopsis root mycobiome.</title>
        <authorList>
            <person name="Mesny F."/>
            <person name="Miyauchi S."/>
            <person name="Thiergart T."/>
            <person name="Pickel B."/>
            <person name="Atanasova L."/>
            <person name="Karlsson M."/>
            <person name="Huettel B."/>
            <person name="Barry K.W."/>
            <person name="Haridas S."/>
            <person name="Chen C."/>
            <person name="Bauer D."/>
            <person name="Andreopoulos W."/>
            <person name="Pangilinan J."/>
            <person name="LaButti K."/>
            <person name="Riley R."/>
            <person name="Lipzen A."/>
            <person name="Clum A."/>
            <person name="Drula E."/>
            <person name="Henrissat B."/>
            <person name="Kohler A."/>
            <person name="Grigoriev I.V."/>
            <person name="Martin F.M."/>
            <person name="Hacquard S."/>
        </authorList>
    </citation>
    <scope>NUCLEOTIDE SEQUENCE</scope>
    <source>
        <strain evidence="3">MPI-CAGE-AT-0016</strain>
    </source>
</reference>
<feature type="compositionally biased region" description="Low complexity" evidence="1">
    <location>
        <begin position="1105"/>
        <end position="1121"/>
    </location>
</feature>
<feature type="compositionally biased region" description="Polar residues" evidence="1">
    <location>
        <begin position="801"/>
        <end position="832"/>
    </location>
</feature>
<feature type="compositionally biased region" description="Low complexity" evidence="1">
    <location>
        <begin position="434"/>
        <end position="449"/>
    </location>
</feature>
<feature type="compositionally biased region" description="Low complexity" evidence="1">
    <location>
        <begin position="532"/>
        <end position="549"/>
    </location>
</feature>
<feature type="compositionally biased region" description="Polar residues" evidence="1">
    <location>
        <begin position="170"/>
        <end position="179"/>
    </location>
</feature>
<feature type="compositionally biased region" description="Low complexity" evidence="1">
    <location>
        <begin position="201"/>
        <end position="223"/>
    </location>
</feature>
<feature type="compositionally biased region" description="Low complexity" evidence="1">
    <location>
        <begin position="842"/>
        <end position="855"/>
    </location>
</feature>
<feature type="region of interest" description="Disordered" evidence="1">
    <location>
        <begin position="28"/>
        <end position="112"/>
    </location>
</feature>
<feature type="compositionally biased region" description="Basic and acidic residues" evidence="1">
    <location>
        <begin position="988"/>
        <end position="998"/>
    </location>
</feature>
<gene>
    <name evidence="3" type="ORF">B0T11DRAFT_277555</name>
</gene>
<comment type="caution">
    <text evidence="3">The sequence shown here is derived from an EMBL/GenBank/DDBJ whole genome shotgun (WGS) entry which is preliminary data.</text>
</comment>
<feature type="compositionally biased region" description="Pro residues" evidence="1">
    <location>
        <begin position="931"/>
        <end position="940"/>
    </location>
</feature>
<feature type="compositionally biased region" description="Low complexity" evidence="1">
    <location>
        <begin position="946"/>
        <end position="955"/>
    </location>
</feature>
<feature type="region of interest" description="Disordered" evidence="1">
    <location>
        <begin position="1194"/>
        <end position="1328"/>
    </location>
</feature>
<evidence type="ECO:0000259" key="2">
    <source>
        <dbReference type="PROSITE" id="PS50020"/>
    </source>
</evidence>
<accession>A0A8K0TLV3</accession>
<proteinExistence type="predicted"/>
<feature type="compositionally biased region" description="Polar residues" evidence="1">
    <location>
        <begin position="450"/>
        <end position="461"/>
    </location>
</feature>
<dbReference type="Proteomes" id="UP000813385">
    <property type="component" value="Unassembled WGS sequence"/>
</dbReference>
<feature type="compositionally biased region" description="Low complexity" evidence="1">
    <location>
        <begin position="1023"/>
        <end position="1071"/>
    </location>
</feature>
<feature type="region of interest" description="Disordered" evidence="1">
    <location>
        <begin position="135"/>
        <end position="231"/>
    </location>
</feature>
<feature type="compositionally biased region" description="Low complexity" evidence="1">
    <location>
        <begin position="462"/>
        <end position="473"/>
    </location>
</feature>
<feature type="compositionally biased region" description="Polar residues" evidence="1">
    <location>
        <begin position="1207"/>
        <end position="1217"/>
    </location>
</feature>
<feature type="compositionally biased region" description="Low complexity" evidence="1">
    <location>
        <begin position="645"/>
        <end position="679"/>
    </location>
</feature>
<sequence length="1328" mass="139877">MSGLPVGWESDYDGHRWFYRFKPTGQTQFQFPKEGDEFPDFIDDLAPAPALAPEERLESQQQVKRKTTTSTSGDDVKPSAANSARMRATGGPLGSSLGFGGPGGGFDDDDEDGGTFYYQPESFMFLGPGAYSNVSPMAEEDDRVDAGTNDAPRGRTSNRAVSADRASRVSPIQSESTTPLVLKSMPVTTDTPVNNRHADGPSESADSAAPTPAPSVATTEATEQSVSPPAVQLDSREIAHELPAPTYYSPVGFIAEMPTEDTARARIETHPDPVEIGDSSVLAPIEIRTAALQAGVAELADHTSPVEPKSLVLPNDELQQTSMPEHLLHQATFGTQARPTTVSPPSSASELADGGSTQTPQEAPAPAPAKKPPPQFAITRKPTNAGAKPSAYNAYAPGSSPAQASGTVTNTEPEGKKQAGEGPSSTSTREKRASMLSREGSLMMGSSSSNNIVASQVPSVLQPSQAPGGQPAPQVAEQIYSGYIAAAPSLASTTHRSIVAADAGQAPAPVQQDGVTPGPLTHVPSVLKPGPRRGAPAPAQSGSPQAQGGHIAFQQGQPAGHPLNDRAGARTAPPTQRPSPFPAGQAPQSMAPGFIQQQRLAPRPGVQRVQSEPIEPPYPVTPRQHPVLPAGRGQLPLQSPPAPGQGPARQQSFASSDVSSLGPSSSTQTLSSLQTPSPLDDGRPRIPSNASGFFSVSSMDISSPSSASDMHSHTQSPVPQPGRRRDSGGRSSSFSGPAHTPVDGHMFPPAAAPAAPPAIPDKVPLPQGSTDRSAERGYSTPQQQAPQPPRPPPKDVVDTEQPGQWRQPSASTEGPRQQQAWGANSQPQNGGSAKQDDENQGRPQRPTVVPPTQQVHRLSMSTPMSPGHHLHAIQESPESEHSYGGPRPGVRVGQQQQQHQHQATHHSAHANSQAFSGPPGVHQGPGVRQPPGAPSRPAGPYPGGNAQPSQASSAFPPQPWQTAPQNPAQLHQRTMSSPIYMQPGVAPDQRRDEKKDKGGWLSKLKKTSNKPAVLHKPPPASIQQAYPVQQFQPQHPAFVAQQQQQHQVQAMQQQQGPYQQQHVSPQHQQQHWSTYPTQPIPDQRWAGQQGGASPNDSPRRPSEGVSPSSQSSPVAQPQRASLDGHKTNKSPLSDKPQAGKSLPLQAQPNLPSASQGPTPPPADLNRNVSNASTYAASISTVDISEAEAQPMLKGHLVSVRRPPGASAPNQEAQQWSSNPPQAQTWPAAAPNAHRNPQQGPGTPVDQNYVVPPLFSSSKQAATGGEASGSGRAYARDSVVSTVSYRDPRASVVSAMSAEGVTPPGGNKWQRPAPDYSGESWGEEEWERR</sequence>
<feature type="region of interest" description="Disordered" evidence="1">
    <location>
        <begin position="336"/>
        <end position="473"/>
    </location>
</feature>
<evidence type="ECO:0000313" key="3">
    <source>
        <dbReference type="EMBL" id="KAH7368738.1"/>
    </source>
</evidence>
<feature type="region of interest" description="Disordered" evidence="1">
    <location>
        <begin position="502"/>
        <end position="1169"/>
    </location>
</feature>
<dbReference type="InterPro" id="IPR001202">
    <property type="entry name" value="WW_dom"/>
</dbReference>
<feature type="compositionally biased region" description="Low complexity" evidence="1">
    <location>
        <begin position="691"/>
        <end position="709"/>
    </location>
</feature>
<evidence type="ECO:0000256" key="1">
    <source>
        <dbReference type="SAM" id="MobiDB-lite"/>
    </source>
</evidence>
<protein>
    <recommendedName>
        <fullName evidence="2">WW domain-containing protein</fullName>
    </recommendedName>
</protein>
<feature type="compositionally biased region" description="Polar residues" evidence="1">
    <location>
        <begin position="336"/>
        <end position="361"/>
    </location>
</feature>
<feature type="compositionally biased region" description="Pro residues" evidence="1">
    <location>
        <begin position="363"/>
        <end position="375"/>
    </location>
</feature>
<organism evidence="3 4">
    <name type="scientific">Plectosphaerella cucumerina</name>
    <dbReference type="NCBI Taxonomy" id="40658"/>
    <lineage>
        <taxon>Eukaryota</taxon>
        <taxon>Fungi</taxon>
        <taxon>Dikarya</taxon>
        <taxon>Ascomycota</taxon>
        <taxon>Pezizomycotina</taxon>
        <taxon>Sordariomycetes</taxon>
        <taxon>Hypocreomycetidae</taxon>
        <taxon>Glomerellales</taxon>
        <taxon>Plectosphaerellaceae</taxon>
        <taxon>Plectosphaerella</taxon>
    </lineage>
</organism>
<feature type="compositionally biased region" description="Gly residues" evidence="1">
    <location>
        <begin position="91"/>
        <end position="105"/>
    </location>
</feature>
<evidence type="ECO:0000313" key="4">
    <source>
        <dbReference type="Proteomes" id="UP000813385"/>
    </source>
</evidence>
<feature type="compositionally biased region" description="Polar residues" evidence="1">
    <location>
        <begin position="400"/>
        <end position="412"/>
    </location>
</feature>
<feature type="compositionally biased region" description="Low complexity" evidence="1">
    <location>
        <begin position="1218"/>
        <end position="1232"/>
    </location>
</feature>
<dbReference type="PROSITE" id="PS50020">
    <property type="entry name" value="WW_DOMAIN_2"/>
    <property type="match status" value="1"/>
</dbReference>
<name>A0A8K0TLV3_9PEZI</name>
<dbReference type="OrthoDB" id="3439539at2759"/>
<feature type="compositionally biased region" description="Pro residues" evidence="1">
    <location>
        <begin position="750"/>
        <end position="759"/>
    </location>
</feature>